<sequence length="193" mass="22504">MLSTVIRKMTQVVARDQRLVWIDCEMTGLNHEKQTLVEIATIVTDQDLNVVAEGPDIVINQPESVLRNMEAWPRETFTKNGLLEKIRNSTVSLREAEDMVLEFLCKETEKGKSPLAGNSVHMDRRFISKYMPRLDSHLHYRIVDVSTVKELAARWYPEEFAKAPPKKCTHRALDDIRESIEELRYYRSVIFRQ</sequence>
<feature type="domain" description="Exonuclease" evidence="6">
    <location>
        <begin position="18"/>
        <end position="192"/>
    </location>
</feature>
<dbReference type="PANTHER" id="PTHR11046">
    <property type="entry name" value="OLIGORIBONUCLEASE, MITOCHONDRIAL"/>
    <property type="match status" value="1"/>
</dbReference>
<dbReference type="GO" id="GO:0003676">
    <property type="term" value="F:nucleic acid binding"/>
    <property type="evidence" value="ECO:0007669"/>
    <property type="project" value="InterPro"/>
</dbReference>
<gene>
    <name evidence="7" type="ORF">GCK32_008001</name>
</gene>
<dbReference type="NCBIfam" id="NF003765">
    <property type="entry name" value="PRK05359.1"/>
    <property type="match status" value="1"/>
</dbReference>
<evidence type="ECO:0000256" key="5">
    <source>
        <dbReference type="ARBA" id="ARBA00072681"/>
    </source>
</evidence>
<dbReference type="InterPro" id="IPR036397">
    <property type="entry name" value="RNaseH_sf"/>
</dbReference>
<evidence type="ECO:0000313" key="7">
    <source>
        <dbReference type="EMBL" id="KAK5980697.1"/>
    </source>
</evidence>
<evidence type="ECO:0000259" key="6">
    <source>
        <dbReference type="SMART" id="SM00479"/>
    </source>
</evidence>
<dbReference type="HAMAP" id="MF_00045">
    <property type="entry name" value="Oligoribonuclease"/>
    <property type="match status" value="1"/>
</dbReference>
<dbReference type="CDD" id="cd06135">
    <property type="entry name" value="Orn"/>
    <property type="match status" value="1"/>
</dbReference>
<accession>A0AAN8FTP1</accession>
<evidence type="ECO:0000256" key="3">
    <source>
        <dbReference type="ARBA" id="ARBA00022801"/>
    </source>
</evidence>
<dbReference type="Proteomes" id="UP001331761">
    <property type="component" value="Unassembled WGS sequence"/>
</dbReference>
<dbReference type="EMBL" id="WIXE01007121">
    <property type="protein sequence ID" value="KAK5980697.1"/>
    <property type="molecule type" value="Genomic_DNA"/>
</dbReference>
<dbReference type="Pfam" id="PF00929">
    <property type="entry name" value="RNase_T"/>
    <property type="match status" value="1"/>
</dbReference>
<dbReference type="InterPro" id="IPR022894">
    <property type="entry name" value="Oligoribonuclease"/>
</dbReference>
<comment type="similarity">
    <text evidence="1">Belongs to the oligoribonuclease family.</text>
</comment>
<evidence type="ECO:0000256" key="4">
    <source>
        <dbReference type="ARBA" id="ARBA00022839"/>
    </source>
</evidence>
<keyword evidence="4 7" id="KW-0269">Exonuclease</keyword>
<evidence type="ECO:0000256" key="2">
    <source>
        <dbReference type="ARBA" id="ARBA00022722"/>
    </source>
</evidence>
<dbReference type="FunFam" id="3.30.420.10:FF:000003">
    <property type="entry name" value="Oligoribonuclease"/>
    <property type="match status" value="1"/>
</dbReference>
<keyword evidence="8" id="KW-1185">Reference proteome</keyword>
<evidence type="ECO:0000256" key="1">
    <source>
        <dbReference type="ARBA" id="ARBA00009921"/>
    </source>
</evidence>
<keyword evidence="2" id="KW-0540">Nuclease</keyword>
<name>A0AAN8FTP1_TRICO</name>
<dbReference type="Gene3D" id="3.30.420.10">
    <property type="entry name" value="Ribonuclease H-like superfamily/Ribonuclease H"/>
    <property type="match status" value="1"/>
</dbReference>
<dbReference type="AlphaFoldDB" id="A0AAN8FTP1"/>
<organism evidence="7 8">
    <name type="scientific">Trichostrongylus colubriformis</name>
    <name type="common">Black scour worm</name>
    <dbReference type="NCBI Taxonomy" id="6319"/>
    <lineage>
        <taxon>Eukaryota</taxon>
        <taxon>Metazoa</taxon>
        <taxon>Ecdysozoa</taxon>
        <taxon>Nematoda</taxon>
        <taxon>Chromadorea</taxon>
        <taxon>Rhabditida</taxon>
        <taxon>Rhabditina</taxon>
        <taxon>Rhabditomorpha</taxon>
        <taxon>Strongyloidea</taxon>
        <taxon>Trichostrongylidae</taxon>
        <taxon>Trichostrongylus</taxon>
    </lineage>
</organism>
<evidence type="ECO:0000313" key="8">
    <source>
        <dbReference type="Proteomes" id="UP001331761"/>
    </source>
</evidence>
<dbReference type="SUPFAM" id="SSF53098">
    <property type="entry name" value="Ribonuclease H-like"/>
    <property type="match status" value="1"/>
</dbReference>
<dbReference type="InterPro" id="IPR013520">
    <property type="entry name" value="Ribonucl_H"/>
</dbReference>
<reference evidence="7 8" key="1">
    <citation type="submission" date="2019-10" db="EMBL/GenBank/DDBJ databases">
        <title>Assembly and Annotation for the nematode Trichostrongylus colubriformis.</title>
        <authorList>
            <person name="Martin J."/>
        </authorList>
    </citation>
    <scope>NUCLEOTIDE SEQUENCE [LARGE SCALE GENOMIC DNA]</scope>
    <source>
        <strain evidence="7">G859</strain>
        <tissue evidence="7">Whole worm</tissue>
    </source>
</reference>
<proteinExistence type="inferred from homology"/>
<dbReference type="SMART" id="SM00479">
    <property type="entry name" value="EXOIII"/>
    <property type="match status" value="1"/>
</dbReference>
<dbReference type="PANTHER" id="PTHR11046:SF0">
    <property type="entry name" value="OLIGORIBONUCLEASE, MITOCHONDRIAL"/>
    <property type="match status" value="1"/>
</dbReference>
<protein>
    <recommendedName>
        <fullName evidence="5">Probable oligoribonuclease</fullName>
    </recommendedName>
</protein>
<comment type="caution">
    <text evidence="7">The sequence shown here is derived from an EMBL/GenBank/DDBJ whole genome shotgun (WGS) entry which is preliminary data.</text>
</comment>
<dbReference type="GO" id="GO:0000175">
    <property type="term" value="F:3'-5'-RNA exonuclease activity"/>
    <property type="evidence" value="ECO:0007669"/>
    <property type="project" value="InterPro"/>
</dbReference>
<keyword evidence="3" id="KW-0378">Hydrolase</keyword>
<dbReference type="InterPro" id="IPR012337">
    <property type="entry name" value="RNaseH-like_sf"/>
</dbReference>